<dbReference type="GO" id="GO:0003677">
    <property type="term" value="F:DNA binding"/>
    <property type="evidence" value="ECO:0007669"/>
    <property type="project" value="UniProtKB-KW"/>
</dbReference>
<name>A0A543GFV1_9PSEU</name>
<dbReference type="SUPFAM" id="SSF46785">
    <property type="entry name" value="Winged helix' DNA-binding domain"/>
    <property type="match status" value="1"/>
</dbReference>
<dbReference type="PANTHER" id="PTHR33164">
    <property type="entry name" value="TRANSCRIPTIONAL REGULATOR, MARR FAMILY"/>
    <property type="match status" value="1"/>
</dbReference>
<evidence type="ECO:0000313" key="3">
    <source>
        <dbReference type="Proteomes" id="UP000319818"/>
    </source>
</evidence>
<dbReference type="Pfam" id="PF12802">
    <property type="entry name" value="MarR_2"/>
    <property type="match status" value="1"/>
</dbReference>
<dbReference type="InterPro" id="IPR036390">
    <property type="entry name" value="WH_DNA-bd_sf"/>
</dbReference>
<proteinExistence type="predicted"/>
<dbReference type="Gene3D" id="1.10.10.10">
    <property type="entry name" value="Winged helix-like DNA-binding domain superfamily/Winged helix DNA-binding domain"/>
    <property type="match status" value="1"/>
</dbReference>
<dbReference type="RefSeq" id="WP_142100198.1">
    <property type="nucleotide sequence ID" value="NZ_VFPH01000001.1"/>
</dbReference>
<dbReference type="InterPro" id="IPR039422">
    <property type="entry name" value="MarR/SlyA-like"/>
</dbReference>
<keyword evidence="3" id="KW-1185">Reference proteome</keyword>
<protein>
    <submittedName>
        <fullName evidence="2">DNA-binding MarR family transcriptional regulator</fullName>
    </submittedName>
</protein>
<dbReference type="InterPro" id="IPR000835">
    <property type="entry name" value="HTH_MarR-typ"/>
</dbReference>
<sequence>MEDVAPAGELPDVTERLGYRLKRAAAALRSAMDKALREHGLTVPQYATLELLDQQPGLSNAQLARGAFVTRQSMNVVLRGLVDSGLVSRPSTAEHGRALPALLTPEGRRRLAGARAAVYAIDQRITDVVPGHRLGDLLADLDHMAEAVGEAGPVPVFGQDER</sequence>
<dbReference type="AlphaFoldDB" id="A0A543GFV1"/>
<dbReference type="InterPro" id="IPR036388">
    <property type="entry name" value="WH-like_DNA-bd_sf"/>
</dbReference>
<dbReference type="PANTHER" id="PTHR33164:SF43">
    <property type="entry name" value="HTH-TYPE TRANSCRIPTIONAL REPRESSOR YETL"/>
    <property type="match status" value="1"/>
</dbReference>
<feature type="domain" description="HTH marR-type" evidence="1">
    <location>
        <begin position="14"/>
        <end position="146"/>
    </location>
</feature>
<dbReference type="SMART" id="SM00347">
    <property type="entry name" value="HTH_MARR"/>
    <property type="match status" value="1"/>
</dbReference>
<evidence type="ECO:0000313" key="2">
    <source>
        <dbReference type="EMBL" id="TQM44962.1"/>
    </source>
</evidence>
<organism evidence="2 3">
    <name type="scientific">Pseudonocardia cypriaca</name>
    <dbReference type="NCBI Taxonomy" id="882449"/>
    <lineage>
        <taxon>Bacteria</taxon>
        <taxon>Bacillati</taxon>
        <taxon>Actinomycetota</taxon>
        <taxon>Actinomycetes</taxon>
        <taxon>Pseudonocardiales</taxon>
        <taxon>Pseudonocardiaceae</taxon>
        <taxon>Pseudonocardia</taxon>
    </lineage>
</organism>
<dbReference type="GO" id="GO:0006950">
    <property type="term" value="P:response to stress"/>
    <property type="evidence" value="ECO:0007669"/>
    <property type="project" value="TreeGrafter"/>
</dbReference>
<dbReference type="Proteomes" id="UP000319818">
    <property type="component" value="Unassembled WGS sequence"/>
</dbReference>
<dbReference type="PROSITE" id="PS50995">
    <property type="entry name" value="HTH_MARR_2"/>
    <property type="match status" value="1"/>
</dbReference>
<comment type="caution">
    <text evidence="2">The sequence shown here is derived from an EMBL/GenBank/DDBJ whole genome shotgun (WGS) entry which is preliminary data.</text>
</comment>
<reference evidence="2 3" key="1">
    <citation type="submission" date="2019-06" db="EMBL/GenBank/DDBJ databases">
        <title>Sequencing the genomes of 1000 actinobacteria strains.</title>
        <authorList>
            <person name="Klenk H.-P."/>
        </authorList>
    </citation>
    <scope>NUCLEOTIDE SEQUENCE [LARGE SCALE GENOMIC DNA]</scope>
    <source>
        <strain evidence="2 3">DSM 45511</strain>
    </source>
</reference>
<evidence type="ECO:0000259" key="1">
    <source>
        <dbReference type="PROSITE" id="PS50995"/>
    </source>
</evidence>
<gene>
    <name evidence="2" type="ORF">FB388_2351</name>
</gene>
<keyword evidence="2" id="KW-0238">DNA-binding</keyword>
<accession>A0A543GFV1</accession>
<dbReference type="OrthoDB" id="3177763at2"/>
<dbReference type="EMBL" id="VFPH01000001">
    <property type="protein sequence ID" value="TQM44962.1"/>
    <property type="molecule type" value="Genomic_DNA"/>
</dbReference>
<dbReference type="GO" id="GO:0003700">
    <property type="term" value="F:DNA-binding transcription factor activity"/>
    <property type="evidence" value="ECO:0007669"/>
    <property type="project" value="InterPro"/>
</dbReference>